<keyword evidence="2" id="KW-1133">Transmembrane helix</keyword>
<keyword evidence="3" id="KW-0732">Signal</keyword>
<feature type="domain" description="TPM" evidence="4">
    <location>
        <begin position="37"/>
        <end position="159"/>
    </location>
</feature>
<evidence type="ECO:0000256" key="1">
    <source>
        <dbReference type="SAM" id="MobiDB-lite"/>
    </source>
</evidence>
<keyword evidence="2" id="KW-0472">Membrane</keyword>
<accession>A0ABT9WW63</accession>
<evidence type="ECO:0000259" key="4">
    <source>
        <dbReference type="Pfam" id="PF04536"/>
    </source>
</evidence>
<dbReference type="Gene3D" id="3.10.310.50">
    <property type="match status" value="1"/>
</dbReference>
<feature type="signal peptide" evidence="3">
    <location>
        <begin position="1"/>
        <end position="25"/>
    </location>
</feature>
<evidence type="ECO:0000313" key="5">
    <source>
        <dbReference type="EMBL" id="MDQ0177470.1"/>
    </source>
</evidence>
<keyword evidence="2" id="KW-0812">Transmembrane</keyword>
<evidence type="ECO:0000256" key="3">
    <source>
        <dbReference type="SAM" id="SignalP"/>
    </source>
</evidence>
<dbReference type="PANTHER" id="PTHR30373:SF2">
    <property type="entry name" value="UPF0603 PROTEIN YGCG"/>
    <property type="match status" value="1"/>
</dbReference>
<dbReference type="EMBL" id="JAUSTT010000022">
    <property type="protein sequence ID" value="MDQ0177470.1"/>
    <property type="molecule type" value="Genomic_DNA"/>
</dbReference>
<keyword evidence="6" id="KW-1185">Reference proteome</keyword>
<evidence type="ECO:0000256" key="2">
    <source>
        <dbReference type="SAM" id="Phobius"/>
    </source>
</evidence>
<comment type="caution">
    <text evidence="5">The sequence shown here is derived from an EMBL/GenBank/DDBJ whole genome shotgun (WGS) entry which is preliminary data.</text>
</comment>
<gene>
    <name evidence="5" type="ORF">J2S08_003350</name>
</gene>
<organism evidence="5 6">
    <name type="scientific">Bacillus chungangensis</name>
    <dbReference type="NCBI Taxonomy" id="587633"/>
    <lineage>
        <taxon>Bacteria</taxon>
        <taxon>Bacillati</taxon>
        <taxon>Bacillota</taxon>
        <taxon>Bacilli</taxon>
        <taxon>Bacillales</taxon>
        <taxon>Bacillaceae</taxon>
        <taxon>Bacillus</taxon>
    </lineage>
</organism>
<protein>
    <recommendedName>
        <fullName evidence="4">TPM domain-containing protein</fullName>
    </recommendedName>
</protein>
<dbReference type="Pfam" id="PF04536">
    <property type="entry name" value="TPM_phosphatase"/>
    <property type="match status" value="1"/>
</dbReference>
<proteinExistence type="predicted"/>
<reference evidence="5 6" key="1">
    <citation type="submission" date="2023-07" db="EMBL/GenBank/DDBJ databases">
        <title>Genomic Encyclopedia of Type Strains, Phase IV (KMG-IV): sequencing the most valuable type-strain genomes for metagenomic binning, comparative biology and taxonomic classification.</title>
        <authorList>
            <person name="Goeker M."/>
        </authorList>
    </citation>
    <scope>NUCLEOTIDE SEQUENCE [LARGE SCALE GENOMIC DNA]</scope>
    <source>
        <strain evidence="5 6">DSM 23837</strain>
    </source>
</reference>
<name>A0ABT9WW63_9BACI</name>
<dbReference type="InterPro" id="IPR007621">
    <property type="entry name" value="TPM_dom"/>
</dbReference>
<dbReference type="PANTHER" id="PTHR30373">
    <property type="entry name" value="UPF0603 PROTEIN YGCG"/>
    <property type="match status" value="1"/>
</dbReference>
<evidence type="ECO:0000313" key="6">
    <source>
        <dbReference type="Proteomes" id="UP001223586"/>
    </source>
</evidence>
<feature type="region of interest" description="Disordered" evidence="1">
    <location>
        <begin position="230"/>
        <end position="252"/>
    </location>
</feature>
<feature type="transmembrane region" description="Helical" evidence="2">
    <location>
        <begin position="183"/>
        <end position="202"/>
    </location>
</feature>
<sequence>MRKSLLLFPLLFLLAVSFIAGKADAVEIPKPGVEIYVQDYAQVLSENEKQELIQLGHQLHRHTKAQIAVLTIPSLEGEDIRNYAVQAFRTYELGDKDMNNGVLILLAKEDRKIQVEVGYGLEGALPDGKVGRILDDYALPYLKEGNIGAAIANTYKKLFNEVAEEYQWKQVTDAESYYTEGEGLSALEVILIVSIIIVFIILDMKLFKGALTHTLLQLLAFFISRGGGGGSGDGGSRGGGGSSGGGGAGRSW</sequence>
<feature type="chain" id="PRO_5047374825" description="TPM domain-containing protein" evidence="3">
    <location>
        <begin position="26"/>
        <end position="252"/>
    </location>
</feature>
<dbReference type="Proteomes" id="UP001223586">
    <property type="component" value="Unassembled WGS sequence"/>
</dbReference>
<dbReference type="RefSeq" id="WP_307231472.1">
    <property type="nucleotide sequence ID" value="NZ_JAUSTT010000022.1"/>
</dbReference>